<reference evidence="2 3" key="1">
    <citation type="journal article" date="2019" name="Genome Biol. Evol.">
        <title>Insights into the evolution of the New World diploid cottons (Gossypium, subgenus Houzingenia) based on genome sequencing.</title>
        <authorList>
            <person name="Grover C.E."/>
            <person name="Arick M.A. 2nd"/>
            <person name="Thrash A."/>
            <person name="Conover J.L."/>
            <person name="Sanders W.S."/>
            <person name="Peterson D.G."/>
            <person name="Frelichowski J.E."/>
            <person name="Scheffler J.A."/>
            <person name="Scheffler B.E."/>
            <person name="Wendel J.F."/>
        </authorList>
    </citation>
    <scope>NUCLEOTIDE SEQUENCE [LARGE SCALE GENOMIC DNA]</scope>
    <source>
        <strain evidence="2">0</strain>
        <tissue evidence="2">Leaf</tissue>
    </source>
</reference>
<evidence type="ECO:0000256" key="1">
    <source>
        <dbReference type="SAM" id="Phobius"/>
    </source>
</evidence>
<keyword evidence="1" id="KW-0812">Transmembrane</keyword>
<gene>
    <name evidence="2" type="ORF">Gohar_018675</name>
</gene>
<protein>
    <submittedName>
        <fullName evidence="2">Uncharacterized protein</fullName>
    </submittedName>
</protein>
<comment type="caution">
    <text evidence="2">The sequence shown here is derived from an EMBL/GenBank/DDBJ whole genome shotgun (WGS) entry which is preliminary data.</text>
</comment>
<name>A0A7J9GAJ9_9ROSI</name>
<evidence type="ECO:0000313" key="2">
    <source>
        <dbReference type="EMBL" id="MBA0794338.1"/>
    </source>
</evidence>
<feature type="transmembrane region" description="Helical" evidence="1">
    <location>
        <begin position="21"/>
        <end position="47"/>
    </location>
</feature>
<dbReference type="Proteomes" id="UP000593560">
    <property type="component" value="Unassembled WGS sequence"/>
</dbReference>
<keyword evidence="3" id="KW-1185">Reference proteome</keyword>
<organism evidence="2 3">
    <name type="scientific">Gossypium harknessii</name>
    <dbReference type="NCBI Taxonomy" id="34285"/>
    <lineage>
        <taxon>Eukaryota</taxon>
        <taxon>Viridiplantae</taxon>
        <taxon>Streptophyta</taxon>
        <taxon>Embryophyta</taxon>
        <taxon>Tracheophyta</taxon>
        <taxon>Spermatophyta</taxon>
        <taxon>Magnoliopsida</taxon>
        <taxon>eudicotyledons</taxon>
        <taxon>Gunneridae</taxon>
        <taxon>Pentapetalae</taxon>
        <taxon>rosids</taxon>
        <taxon>malvids</taxon>
        <taxon>Malvales</taxon>
        <taxon>Malvaceae</taxon>
        <taxon>Malvoideae</taxon>
        <taxon>Gossypium</taxon>
    </lineage>
</organism>
<dbReference type="AlphaFoldDB" id="A0A7J9GAJ9"/>
<proteinExistence type="predicted"/>
<evidence type="ECO:0000313" key="3">
    <source>
        <dbReference type="Proteomes" id="UP000593560"/>
    </source>
</evidence>
<keyword evidence="1" id="KW-0472">Membrane</keyword>
<keyword evidence="1" id="KW-1133">Transmembrane helix</keyword>
<accession>A0A7J9GAJ9</accession>
<sequence>MVKRSSTLSSLLKVVPRLLRLLAPTTTLFVALLDLNAATMVVAVMAVDLVVLVEGE</sequence>
<dbReference type="EMBL" id="JABFAD010000003">
    <property type="protein sequence ID" value="MBA0794338.1"/>
    <property type="molecule type" value="Genomic_DNA"/>
</dbReference>